<evidence type="ECO:0000256" key="2">
    <source>
        <dbReference type="ARBA" id="ARBA00006432"/>
    </source>
</evidence>
<keyword evidence="3" id="KW-0596">Phosphopantetheine</keyword>
<dbReference type="GO" id="GO:0044550">
    <property type="term" value="P:secondary metabolite biosynthetic process"/>
    <property type="evidence" value="ECO:0007669"/>
    <property type="project" value="UniProtKB-ARBA"/>
</dbReference>
<dbReference type="CDD" id="cd19531">
    <property type="entry name" value="LCL_NRPS-like"/>
    <property type="match status" value="2"/>
</dbReference>
<evidence type="ECO:0000259" key="7">
    <source>
        <dbReference type="PROSITE" id="PS50075"/>
    </source>
</evidence>
<dbReference type="InterPro" id="IPR010060">
    <property type="entry name" value="NRPS_synth"/>
</dbReference>
<dbReference type="InterPro" id="IPR020802">
    <property type="entry name" value="TesA-like"/>
</dbReference>
<dbReference type="Pfam" id="PF13193">
    <property type="entry name" value="AMP-binding_C"/>
    <property type="match status" value="4"/>
</dbReference>
<dbReference type="Gene3D" id="3.30.559.10">
    <property type="entry name" value="Chloramphenicol acetyltransferase-like domain"/>
    <property type="match status" value="5"/>
</dbReference>
<feature type="domain" description="Carrier" evidence="7">
    <location>
        <begin position="2103"/>
        <end position="2177"/>
    </location>
</feature>
<gene>
    <name evidence="8" type="ORF">AFM18_00925</name>
</gene>
<dbReference type="FunFam" id="3.40.50.980:FF:000001">
    <property type="entry name" value="Non-ribosomal peptide synthetase"/>
    <property type="match status" value="4"/>
</dbReference>
<dbReference type="FunFam" id="3.40.50.12780:FF:000012">
    <property type="entry name" value="Non-ribosomal peptide synthetase"/>
    <property type="match status" value="2"/>
</dbReference>
<dbReference type="RefSeq" id="WP_050444821.1">
    <property type="nucleotide sequence ID" value="NZ_LGVG01000001.1"/>
</dbReference>
<dbReference type="InterPro" id="IPR029058">
    <property type="entry name" value="AB_hydrolase_fold"/>
</dbReference>
<feature type="domain" description="Carrier" evidence="7">
    <location>
        <begin position="4680"/>
        <end position="4757"/>
    </location>
</feature>
<dbReference type="Gene3D" id="1.10.1200.10">
    <property type="entry name" value="ACP-like"/>
    <property type="match status" value="4"/>
</dbReference>
<dbReference type="GO" id="GO:0003824">
    <property type="term" value="F:catalytic activity"/>
    <property type="evidence" value="ECO:0007669"/>
    <property type="project" value="UniProtKB-KW"/>
</dbReference>
<accession>A0AAW3IA23</accession>
<sequence>MAIDPRTLAERIAKLDAQQRQTLLAKLVAQGIDPGSLPIVPFPDVVTYPLSYAQQGLWLTWRMEAESSAYNMAGAMVLRGALQPEALRRAAQALAERHAVLRSIFEVDATDTPMQRVLPDAFAAWRHESVEHLDGDARVAAARVLCQDDATRPFDLARAPAWRVTLIRLSADTHWLSLTMHHILADGWSQAILLRELAALYTEQTRGQPSELSPLPIQFGDYALWQREWYAAGQLPKQLQYWRERLGQDPEPLRLPLDRPRPARRDAAAGTYTVTLPAELAASARALAQRGGASVFMVLLAAFKLTLARYCGQDDIVVGAPLANRVRRETHGLIGYLTNMSVLRTHVDASQGLAALVGAARATLLDAQANQDCPFDLLVSELVSKRTPGLNPLFQVKCTEQSDSADAVPGRFADLEIQGVDAAARHAHFDLSLDFTIRRDEIRCQFDYAEDVFSADTIERMARAYAALLRQGAAQPDLPMARFDLPDDASRIDGEAVQWEDSDLLALWSRAAARQPDGIALQEDARALRHADLEQAVQRLAAQLQARGVAADVRVAVHAPRSISFVIAMLAVLRAGGAYVPLDPALPEERLKHLLQDCGAALILSDADTAWAPEIPRLPISAALVPDQPVPALALTPVHPDQAAYVIYTSGSTGVPKGVVVSRGALTHYVLGMLHRLALPGAARSMAMVSTVSADLGHTTLYGALCTGCTLHLVTQDCVFDPDGLAAYMARHQVDVLKIVPSHLQALLQAARPADVLPRHTLVLGGEASSRALLDRVAALAPQCRVVNHYGPTETTVGALTQAAAQAQFGPLQALPVGAPLPNTQAYVLDGWLNPVPRGAEGELYLAGDGVARGYLGRPGLTADRYVASPYAPGQRMYRTGDRVRQGHDGSLVFLGRMDDQVKIRGYRVEPGEVAVVLRGLPGVADCAVVARGEADAEATRLQLHAYVVARHGAAIDGAALRDGLAACLPDYMVPATFTELDALPLNPNGKVDRRALPAPQALEAARDTAADAPVGPVEAALAAIWSEVLGVAEIGRTDNFFELGGDSILSLKVMARARRQKLAIKPRQLFDHQTLQALAAAISPPVDAPDASTATGTAVPSEGPPATVAAPRDALADEPVAGSAAGAAGVLSHAQQRQWFLWRMEPDSTAYHVTGALHLRGTLDHDALNAAFHELVRRHASLRTRFVATDDGQARAMVADPAPVQWLTHDAHTPVDALACAQAWIHTPFDLETGPLLRLGVIRQADDDHVLVVVMHHIVSDGWSMQIIVDEFTELYRAYVDKRPAALAELPITYADYAAWQRRWLADGEGARQRAHWVQRLGGAQPVLELPADGVRRPGARYQAARHTFYLTEHAARELRASAQARQATLFAALLAGFQAVLHRYSGETDIRVGAPIANRHRGNTDRVVGFFVNTQVLRGDCSPGVTLDGLLLQARDAAREAQAHQDLPFEQLVDALQPERDGHSPLFQVLFNHQRPDYRGLQALPGLRASDYALGEQAAQFELSCNTAELADGRIQVTLLYAQELFDARTMSQLAGHYAAALQALVSEPSQRVDRVALLSPRECASLRAWSGAPLARSAVDEAFGQATIHGLIEAAARARPDAPALTMDGQTLTYGEFNARANQLAHRLIATGVRPEAKVGIALARSADMVIAMVAVLKAGGAYVPLDPEYPEDRLRFMAEDSGVSVVLTESAQHDRLPWLAAALPDVVVLNLDALALDNSPAHNPASRTHPAHLAYVIYTSGSTGRPKGAQLCHHQVCRLLSQTSDWFAFDANDVWTLFHSYAFDFSVWEVFGALCTGGRLVVVPHAISRDPEAFLALLRRERVTVLNQTPSAFLQLMQVPALYQSGVATSSLALRQVIFGGEALEPRKLQRWFDHFGDQSPALVNMYGITETTVHVTYRRLTRADLAAGGSPIGTRIPDLALHVLDSELNLAPVGVPGELHVSGAGLARGYLNRPGLTAERFIADPQGSGQRLYRTGDLVRWTQDGQLEYLGRIDQQVKIRGFRIELGEIEASLVSQPGVEQAAVLAQDGPSGARLVAYVAPAAVDTTALRSALSAALPDYMVPAAFVTLDALPVNANGKLDRKALPKAEFAASQGYEAPEGAVESALAAIWSQVLGAARVGRHDNFFELGGDSILSLQIVARLRQAGWQITPRQVFERQTVADLASVAVAALAQDLTDEAVGDVPLLPIQAAFLALPLASHNHWNQAVLLHGDAPVDAQALSAALRAVVVQHDALRLRFTREGGAWRQRYEASSDMTGLLWQRSDVTDIEAQCDAAQRSLDIEHGPLLRAVLMQVADGTSRVLLVIHHLAVDGVSWRVLLADLQLAYTQALAGGAITLPARSASFGAWARRIEAARTSYEPELDYWRALPPGDALPCDDAQGSNRVGDQQRVALALDRATTQALLKDAPAAYRTQVNDLLLAALAQALGEWSGLKQVRIDLEGHGREDASGELDLSRTVGWFTSVYPVVLDTQGDTAERLMRVKETLRAVPSQGLGYGVLTDALPGQPQAPILFNYLGQFDTVTAGEADWRIAAEAPGAGQDEAAELIHELTFNGHVHDGQLSISLGYSSKRHAPTRMQALAKQYEAALRALVAHCVSGVHGVTPSDFPLAGLTWEGLRALDIPAPAHQWQDLYPVTPMQAGMLFHSVWDAASGEDEVPAYVNQLRVDIDGLDVECFRSAWASALARHDVLRTGFLQRAGAPLQWVARDVALPYTVIDARPAQPAALRARLDAIAQDDLRRGFDLSLPPLLRLTLARISDTAYHLVWTHHHLLLDGWSVSQLLGEVLSAYAGQAVPRGAGRYRDFLAWLTTRDALATQRYWEQALRELDAPTLLAAASGGAAQGTGHADVLASWDAARSQDLAAYARRERVTVNTVVQAAWALVLAQATGQGTVAFGATSSGRPDSLPGAQQTLGLYINTLPVVVPTTAAATVGDWLRTLQAQNVASREVEHTPLADVQRWAGANGQALFDTLLVFENYPVDAALQAGAPAGLRFVGLTHRDQASYALSLVVAIRDTLELRFTYDQAQFARSTIDRLAERMSLALHQLMQTPAEPVAGVRILPADELRLLSQWESGEPLADEVTAEFGALPVHRQFERQAGLWPDRVAVTCLDASLTYGELDRRANQLAHRLQRMGVRAEHRVGIAAERSLELVVALLAVLKAGAAYVPLDPDYPDDRLAYMLQDSGVSLLLTQSGLAARMGKLSSTTTLLALDQVDVSSEPVTPPDSPQHPENLAYVIYTSGSTGKPKGAANRHIALINRLAWMQQAYGLTADDVVLQKTPFSFDVSVWEFFWPLMTGARLALAGPGDHRDPARLSALIREQGVTTLHFVPSMLHAFISHAEQVGADACATLRRIVCSGEALGADLQARCLALLPQAGMYNLYGPTEAAIDVTHWTCVDDGSGVVPIGYPIAGIHARVLDAQLNPVPIGVPGELYLGGVGLARGYLNRPGLTADRFIADPDGQGGRLYRTGDLVRWMRDGQLEYLGRLDHQVKIRGLRIELGEIEAALLSQPDVEQAAVLAQDGPSGARLVAYVAPAAVDTAALRSALSAALPDYMVPAAFVTLDALPVNANGKLDRKALPKAEFAASQGYEAPEGAVESALAAIWSQVLGAPRVGRHDNFFELGGDSILSLQIVARLRQAGWQITPRQVFERQTVADLAAVAAQMQDVLPHNAVRHRTAQSLADYPDAPPIAELGWDAADVEDVYPLSPTQEGMLFHTLEAPGTGLYVNQLSVRIDGVDGDRLADAWRAMVARHPVLRTAFLWRAGMKRPLQAVLKAAHPDIIREDWRDPLAAGDADAYAAAELARQMDFAQARLARVVLIRLGLDGYQLIWTYHHLLLDGWSASRLIGEWLRTYGGESLPAAGPGYGDYARWLGEQDRAVSEHFWKTELAALDGPTLLARAAESIVAPDVRVETGDGPATTPYAKIYTRLDATATQALRALAQAQRVTLNTVIQAAWGIVLQRYTQQDTVVFGATVAGRPATLAGVEDILGLFINTLPVPVSRNPAQTVSAYLQALQRTNLRLREQEHAALSDIQRWAGSSGRPLFDSIVVFENYPVDETLKRNERYGLRFGPVAGSGLTGYVMDLQVVANQELEIEYCYARAALGDAMAEGLRAQLEHVLAQMQAAPSRPVGELTWLDAARQTALDQWSVDPDQPVIAAGRHGFVHEQIGAHALARGQACALALGEARMRYAELDLLANRLAQRLVRLGVRPESRVGVAMPRSLDTVVAFLAVLKAGGAYVPLDLQHPAERLAYVIDDSGMSLVITGAEPPGHLPRRAGVQTLAYEAAAVADEPPLAPHVALSPDNMAYVIYTSGSTGKPKGVAVTHGPLAMHCRATARIYGLTPDSHELLFMSFSFDGAHERWLTALTTGAELAVRGPDLWTAEQALDALRRHQTSHAAFPPAYLNQMAEWAAVQGDAPPVDLYVFGGEAMPRAAYERVRLNLRPNWLINGYGPTETVVTPLIWKTPANASFDCAYAPIGKPVGARAVYVLDGDLQQVPVGHLGELYIGGYGVARGYLGRPGLTADRYVANPFGEPGTRMYRSGDIVRWMGDGNIEYAGRGDHQVKIRGFRIELGEIEARILALDSVAEAAVLVHEDAGGKKLAAYVVPAAGEGAGLAAELRSQLAAQLPDYMVPASFSVLTALPRLISGKLDRAALPAPQAGMQRDFVAPSTEPARVLASIWQDVLGVDRVGQTDNFFELGGDSLLSLKVLARVRALRHPELSFTLRDLMQRPSIGQLLRLHTAEPATLSLPTPLNGGQGAGAPLFCVHAGMGTLFDYQPLARRLNGVRPVYGLPCRMLHDPAHRDVSLERMADDYCAQIQALQDQGPYHLAGWSLGGTLAALVAARLEAQGQQVAYVGLIDPYVPGIGTDALRDWRDDLRHFTAVVAPGAQVSPESAVAPAAGHPDEPISLAAVQARLEQYLATADSLQGYAGMGAAELARIFLVARALQALSLQTATVDAVRAPARCWWTPARDVVQRQTLAAQLGQAALDSQDIDTDHYGIIRDARMLDQMLAHLSALDMAIAV</sequence>
<feature type="domain" description="Carrier" evidence="7">
    <location>
        <begin position="1013"/>
        <end position="1087"/>
    </location>
</feature>
<comment type="caution">
    <text evidence="8">The sequence shown here is derived from an EMBL/GenBank/DDBJ whole genome shotgun (WGS) entry which is preliminary data.</text>
</comment>
<dbReference type="PROSITE" id="PS50075">
    <property type="entry name" value="CARRIER"/>
    <property type="match status" value="4"/>
</dbReference>
<organism evidence="8 9">
    <name type="scientific">Achromobacter spanius</name>
    <dbReference type="NCBI Taxonomy" id="217203"/>
    <lineage>
        <taxon>Bacteria</taxon>
        <taxon>Pseudomonadati</taxon>
        <taxon>Pseudomonadota</taxon>
        <taxon>Betaproteobacteria</taxon>
        <taxon>Burkholderiales</taxon>
        <taxon>Alcaligenaceae</taxon>
        <taxon>Achromobacter</taxon>
    </lineage>
</organism>
<feature type="domain" description="Carrier" evidence="7">
    <location>
        <begin position="3599"/>
        <end position="3673"/>
    </location>
</feature>
<dbReference type="Pfam" id="PF00668">
    <property type="entry name" value="Condensation"/>
    <property type="match status" value="5"/>
</dbReference>
<dbReference type="CDD" id="cd17649">
    <property type="entry name" value="A_NRPS_PvdJ-like"/>
    <property type="match status" value="1"/>
</dbReference>
<dbReference type="Pfam" id="PF00550">
    <property type="entry name" value="PP-binding"/>
    <property type="match status" value="4"/>
</dbReference>
<dbReference type="Gene3D" id="3.30.300.30">
    <property type="match status" value="4"/>
</dbReference>
<protein>
    <recommendedName>
        <fullName evidence="7">Carrier domain-containing protein</fullName>
    </recommendedName>
</protein>
<dbReference type="CDD" id="cd05930">
    <property type="entry name" value="A_NRPS"/>
    <property type="match status" value="1"/>
</dbReference>
<dbReference type="PROSITE" id="PS00012">
    <property type="entry name" value="PHOSPHOPANTETHEINE"/>
    <property type="match status" value="3"/>
</dbReference>
<dbReference type="GO" id="GO:0005829">
    <property type="term" value="C:cytosol"/>
    <property type="evidence" value="ECO:0007669"/>
    <property type="project" value="TreeGrafter"/>
</dbReference>
<evidence type="ECO:0000313" key="8">
    <source>
        <dbReference type="EMBL" id="KNE29605.1"/>
    </source>
</evidence>
<dbReference type="InterPro" id="IPR000873">
    <property type="entry name" value="AMP-dep_synth/lig_dom"/>
</dbReference>
<dbReference type="NCBIfam" id="NF004282">
    <property type="entry name" value="PRK05691.1"/>
    <property type="match status" value="8"/>
</dbReference>
<dbReference type="SMART" id="SM00824">
    <property type="entry name" value="PKS_TE"/>
    <property type="match status" value="1"/>
</dbReference>
<evidence type="ECO:0000256" key="3">
    <source>
        <dbReference type="ARBA" id="ARBA00022450"/>
    </source>
</evidence>
<dbReference type="InterPro" id="IPR006162">
    <property type="entry name" value="Ppantetheine_attach_site"/>
</dbReference>
<evidence type="ECO:0000256" key="1">
    <source>
        <dbReference type="ARBA" id="ARBA00001957"/>
    </source>
</evidence>
<dbReference type="InterPro" id="IPR020806">
    <property type="entry name" value="PKS_PP-bd"/>
</dbReference>
<dbReference type="InterPro" id="IPR023213">
    <property type="entry name" value="CAT-like_dom_sf"/>
</dbReference>
<feature type="region of interest" description="Disordered" evidence="6">
    <location>
        <begin position="1087"/>
        <end position="1108"/>
    </location>
</feature>
<dbReference type="CDD" id="cd19534">
    <property type="entry name" value="E_NRPS"/>
    <property type="match status" value="1"/>
</dbReference>
<dbReference type="SMART" id="SM00823">
    <property type="entry name" value="PKS_PP"/>
    <property type="match status" value="3"/>
</dbReference>
<dbReference type="Proteomes" id="UP000037511">
    <property type="component" value="Unassembled WGS sequence"/>
</dbReference>
<dbReference type="FunFam" id="3.30.300.30:FF:000010">
    <property type="entry name" value="Enterobactin synthetase component F"/>
    <property type="match status" value="3"/>
</dbReference>
<name>A0AAW3IA23_9BURK</name>
<dbReference type="PROSITE" id="PS00455">
    <property type="entry name" value="AMP_BINDING"/>
    <property type="match status" value="4"/>
</dbReference>
<comment type="cofactor">
    <cofactor evidence="1">
        <name>pantetheine 4'-phosphate</name>
        <dbReference type="ChEBI" id="CHEBI:47942"/>
    </cofactor>
</comment>
<dbReference type="SUPFAM" id="SSF47336">
    <property type="entry name" value="ACP-like"/>
    <property type="match status" value="4"/>
</dbReference>
<dbReference type="FunFam" id="3.40.50.980:FF:000002">
    <property type="entry name" value="Enterobactin synthetase component F"/>
    <property type="match status" value="2"/>
</dbReference>
<dbReference type="FunFam" id="2.30.38.10:FF:000001">
    <property type="entry name" value="Non-ribosomal peptide synthetase PvdI"/>
    <property type="match status" value="3"/>
</dbReference>
<comment type="similarity">
    <text evidence="2">Belongs to the ATP-dependent AMP-binding enzyme family.</text>
</comment>
<dbReference type="SUPFAM" id="SSF52777">
    <property type="entry name" value="CoA-dependent acyltransferases"/>
    <property type="match status" value="10"/>
</dbReference>
<dbReference type="InterPro" id="IPR001242">
    <property type="entry name" value="Condensation_dom"/>
</dbReference>
<evidence type="ECO:0000256" key="6">
    <source>
        <dbReference type="SAM" id="MobiDB-lite"/>
    </source>
</evidence>
<dbReference type="GO" id="GO:0031177">
    <property type="term" value="F:phosphopantetheine binding"/>
    <property type="evidence" value="ECO:0007669"/>
    <property type="project" value="InterPro"/>
</dbReference>
<keyword evidence="5" id="KW-0677">Repeat</keyword>
<dbReference type="FunFam" id="3.30.559.10:FF:000012">
    <property type="entry name" value="Non-ribosomal peptide synthetase"/>
    <property type="match status" value="1"/>
</dbReference>
<reference evidence="8 9" key="1">
    <citation type="submission" date="2015-07" db="EMBL/GenBank/DDBJ databases">
        <title>Draft genome of Achromobacter spanius.</title>
        <authorList>
            <person name="Wang X."/>
        </authorList>
    </citation>
    <scope>NUCLEOTIDE SEQUENCE [LARGE SCALE GENOMIC DNA]</scope>
    <source>
        <strain evidence="8 9">CGMCC9173</strain>
    </source>
</reference>
<evidence type="ECO:0000256" key="4">
    <source>
        <dbReference type="ARBA" id="ARBA00022553"/>
    </source>
</evidence>
<keyword evidence="4" id="KW-0597">Phosphoprotein</keyword>
<evidence type="ECO:0000313" key="9">
    <source>
        <dbReference type="Proteomes" id="UP000037511"/>
    </source>
</evidence>
<evidence type="ECO:0000256" key="5">
    <source>
        <dbReference type="ARBA" id="ARBA00022737"/>
    </source>
</evidence>
<dbReference type="InterPro" id="IPR001031">
    <property type="entry name" value="Thioesterase"/>
</dbReference>
<dbReference type="InterPro" id="IPR045851">
    <property type="entry name" value="AMP-bd_C_sf"/>
</dbReference>
<dbReference type="PANTHER" id="PTHR45527">
    <property type="entry name" value="NONRIBOSOMAL PEPTIDE SYNTHETASE"/>
    <property type="match status" value="1"/>
</dbReference>
<dbReference type="Gene3D" id="3.30.559.30">
    <property type="entry name" value="Nonribosomal peptide synthetase, condensation domain"/>
    <property type="match status" value="5"/>
</dbReference>
<dbReference type="NCBIfam" id="NF003417">
    <property type="entry name" value="PRK04813.1"/>
    <property type="match status" value="4"/>
</dbReference>
<dbReference type="Pfam" id="PF00975">
    <property type="entry name" value="Thioesterase"/>
    <property type="match status" value="1"/>
</dbReference>
<dbReference type="Pfam" id="PF00501">
    <property type="entry name" value="AMP-binding"/>
    <property type="match status" value="4"/>
</dbReference>
<dbReference type="NCBIfam" id="TIGR01720">
    <property type="entry name" value="NRPS-para261"/>
    <property type="match status" value="1"/>
</dbReference>
<dbReference type="GO" id="GO:0043041">
    <property type="term" value="P:amino acid activation for nonribosomal peptide biosynthetic process"/>
    <property type="evidence" value="ECO:0007669"/>
    <property type="project" value="TreeGrafter"/>
</dbReference>
<dbReference type="Gene3D" id="2.30.38.10">
    <property type="entry name" value="Luciferase, Domain 3"/>
    <property type="match status" value="4"/>
</dbReference>
<dbReference type="InterPro" id="IPR020845">
    <property type="entry name" value="AMP-binding_CS"/>
</dbReference>
<dbReference type="InterPro" id="IPR036736">
    <property type="entry name" value="ACP-like_sf"/>
</dbReference>
<dbReference type="CDD" id="cd17643">
    <property type="entry name" value="A_NRPS_Cytc1-like"/>
    <property type="match status" value="1"/>
</dbReference>
<dbReference type="PANTHER" id="PTHR45527:SF1">
    <property type="entry name" value="FATTY ACID SYNTHASE"/>
    <property type="match status" value="1"/>
</dbReference>
<dbReference type="SUPFAM" id="SSF56801">
    <property type="entry name" value="Acetyl-CoA synthetase-like"/>
    <property type="match status" value="4"/>
</dbReference>
<dbReference type="CDD" id="cd19543">
    <property type="entry name" value="DCL_NRPS"/>
    <property type="match status" value="2"/>
</dbReference>
<dbReference type="InterPro" id="IPR025110">
    <property type="entry name" value="AMP-bd_C"/>
</dbReference>
<dbReference type="CDD" id="cd17646">
    <property type="entry name" value="A_NRPS_AB3403-like"/>
    <property type="match status" value="1"/>
</dbReference>
<dbReference type="EMBL" id="LGVG01000001">
    <property type="protein sequence ID" value="KNE29605.1"/>
    <property type="molecule type" value="Genomic_DNA"/>
</dbReference>
<proteinExistence type="inferred from homology"/>
<dbReference type="InterPro" id="IPR009081">
    <property type="entry name" value="PP-bd_ACP"/>
</dbReference>
<dbReference type="FunFam" id="1.10.1200.10:FF:000005">
    <property type="entry name" value="Nonribosomal peptide synthetase 1"/>
    <property type="match status" value="3"/>
</dbReference>
<dbReference type="Gene3D" id="3.40.50.1820">
    <property type="entry name" value="alpha/beta hydrolase"/>
    <property type="match status" value="1"/>
</dbReference>
<dbReference type="Gene3D" id="3.40.50.980">
    <property type="match status" value="8"/>
</dbReference>
<dbReference type="SUPFAM" id="SSF53474">
    <property type="entry name" value="alpha/beta-Hydrolases"/>
    <property type="match status" value="1"/>
</dbReference>
<dbReference type="NCBIfam" id="TIGR01733">
    <property type="entry name" value="AA-adenyl-dom"/>
    <property type="match status" value="4"/>
</dbReference>
<dbReference type="InterPro" id="IPR010071">
    <property type="entry name" value="AA_adenyl_dom"/>
</dbReference>